<protein>
    <submittedName>
        <fullName evidence="2">Uncharacterized protein</fullName>
    </submittedName>
</protein>
<evidence type="ECO:0000313" key="2">
    <source>
        <dbReference type="EMBL" id="MEN3539636.1"/>
    </source>
</evidence>
<dbReference type="RefSeq" id="WP_346229525.1">
    <property type="nucleotide sequence ID" value="NZ_JBDJAW010000036.1"/>
</dbReference>
<organism evidence="2 3">
    <name type="scientific">Microbispora maris</name>
    <dbReference type="NCBI Taxonomy" id="3144104"/>
    <lineage>
        <taxon>Bacteria</taxon>
        <taxon>Bacillati</taxon>
        <taxon>Actinomycetota</taxon>
        <taxon>Actinomycetes</taxon>
        <taxon>Streptosporangiales</taxon>
        <taxon>Streptosporangiaceae</taxon>
        <taxon>Microbispora</taxon>
    </lineage>
</organism>
<gene>
    <name evidence="2" type="ORF">AAH991_31320</name>
</gene>
<dbReference type="EMBL" id="JBDJAW010000036">
    <property type="protein sequence ID" value="MEN3539636.1"/>
    <property type="molecule type" value="Genomic_DNA"/>
</dbReference>
<proteinExistence type="predicted"/>
<feature type="region of interest" description="Disordered" evidence="1">
    <location>
        <begin position="52"/>
        <end position="76"/>
    </location>
</feature>
<accession>A0ABV0AZC2</accession>
<comment type="caution">
    <text evidence="2">The sequence shown here is derived from an EMBL/GenBank/DDBJ whole genome shotgun (WGS) entry which is preliminary data.</text>
</comment>
<evidence type="ECO:0000313" key="3">
    <source>
        <dbReference type="Proteomes" id="UP001447516"/>
    </source>
</evidence>
<dbReference type="Proteomes" id="UP001447516">
    <property type="component" value="Unassembled WGS sequence"/>
</dbReference>
<name>A0ABV0AZC2_9ACTN</name>
<evidence type="ECO:0000256" key="1">
    <source>
        <dbReference type="SAM" id="MobiDB-lite"/>
    </source>
</evidence>
<sequence>MFVVLVPANVYAAIEGVPLNGDPATPLWLRIPEQIVYITIALWATRPVGPPRITARGRRPCGPPKRVASENASGTP</sequence>
<reference evidence="2 3" key="1">
    <citation type="submission" date="2024-05" db="EMBL/GenBank/DDBJ databases">
        <title>Microbispora sp.ZYX-F-249.</title>
        <authorList>
            <person name="Xie H."/>
        </authorList>
    </citation>
    <scope>NUCLEOTIDE SEQUENCE [LARGE SCALE GENOMIC DNA]</scope>
    <source>
        <strain evidence="2 3">ZYX-F-249</strain>
    </source>
</reference>
<keyword evidence="3" id="KW-1185">Reference proteome</keyword>